<accession>A0ABP0C6X5</accession>
<dbReference type="PANTHER" id="PTHR28052:SF1">
    <property type="entry name" value="UPF0545 PROTEIN C22ORF39"/>
    <property type="match status" value="1"/>
</dbReference>
<organism evidence="2 3">
    <name type="scientific">Sporothrix bragantina</name>
    <dbReference type="NCBI Taxonomy" id="671064"/>
    <lineage>
        <taxon>Eukaryota</taxon>
        <taxon>Fungi</taxon>
        <taxon>Dikarya</taxon>
        <taxon>Ascomycota</taxon>
        <taxon>Pezizomycotina</taxon>
        <taxon>Sordariomycetes</taxon>
        <taxon>Sordariomycetidae</taxon>
        <taxon>Ophiostomatales</taxon>
        <taxon>Ophiostomataceae</taxon>
        <taxon>Sporothrix</taxon>
    </lineage>
</organism>
<comment type="caution">
    <text evidence="2">The sequence shown here is derived from an EMBL/GenBank/DDBJ whole genome shotgun (WGS) entry which is preliminary data.</text>
</comment>
<evidence type="ECO:0000256" key="1">
    <source>
        <dbReference type="SAM" id="MobiDB-lite"/>
    </source>
</evidence>
<dbReference type="Pfam" id="PF11326">
    <property type="entry name" value="PANTS-like"/>
    <property type="match status" value="1"/>
</dbReference>
<dbReference type="Proteomes" id="UP001642406">
    <property type="component" value="Unassembled WGS sequence"/>
</dbReference>
<evidence type="ECO:0000313" key="2">
    <source>
        <dbReference type="EMBL" id="CAK7227752.1"/>
    </source>
</evidence>
<keyword evidence="3" id="KW-1185">Reference proteome</keyword>
<gene>
    <name evidence="2" type="ORF">SBRCBS47491_006674</name>
</gene>
<proteinExistence type="predicted"/>
<protein>
    <submittedName>
        <fullName evidence="2">Uncharacterized protein</fullName>
    </submittedName>
</protein>
<name>A0ABP0C6X5_9PEZI</name>
<dbReference type="PANTHER" id="PTHR28052">
    <property type="entry name" value="UPF0545 PROTEIN C22ORF39"/>
    <property type="match status" value="1"/>
</dbReference>
<feature type="region of interest" description="Disordered" evidence="1">
    <location>
        <begin position="1"/>
        <end position="120"/>
    </location>
</feature>
<evidence type="ECO:0000313" key="3">
    <source>
        <dbReference type="Proteomes" id="UP001642406"/>
    </source>
</evidence>
<feature type="compositionally biased region" description="Polar residues" evidence="1">
    <location>
        <begin position="86"/>
        <end position="95"/>
    </location>
</feature>
<reference evidence="2 3" key="1">
    <citation type="submission" date="2024-01" db="EMBL/GenBank/DDBJ databases">
        <authorList>
            <person name="Allen C."/>
            <person name="Tagirdzhanova G."/>
        </authorList>
    </citation>
    <scope>NUCLEOTIDE SEQUENCE [LARGE SCALE GENOMIC DNA]</scope>
</reference>
<feature type="compositionally biased region" description="Low complexity" evidence="1">
    <location>
        <begin position="96"/>
        <end position="108"/>
    </location>
</feature>
<sequence>MGWFWSNTSSAGEAAASSSPASTATSNPDAAAASSAPPPSSSTVSPAAAATPVNDGTPENDPELRKFVAMFESGEIGLEDPRKAKSTTGEDGSQPSKLASWKAAWSSSTPGEAAEKEETFVPRERSLAEATLPVSMSCRQAFDLAWACQSPAGQWRAVYRHGGVRPCSDLWDDFWFCMRVKGYAEGPMKEEAIRSHYRKKEIDRYYLPGQPSSEDIWRSRTVDEILPPGAVFQQNFQVVVGSQDQPKEARKDDGREDATQILADAERRQKIRQGMGYEK</sequence>
<dbReference type="InterPro" id="IPR021475">
    <property type="entry name" value="Pants/Emi1-like"/>
</dbReference>
<feature type="compositionally biased region" description="Low complexity" evidence="1">
    <location>
        <begin position="1"/>
        <end position="52"/>
    </location>
</feature>
<dbReference type="EMBL" id="CAWUHC010000067">
    <property type="protein sequence ID" value="CAK7227752.1"/>
    <property type="molecule type" value="Genomic_DNA"/>
</dbReference>